<proteinExistence type="inferred from homology"/>
<feature type="domain" description="DUF7059" evidence="6">
    <location>
        <begin position="35"/>
        <end position="120"/>
    </location>
</feature>
<keyword evidence="3" id="KW-0808">Transferase</keyword>
<accession>A0ABP5JQZ1</accession>
<organism evidence="7 8">
    <name type="scientific">Kocuria atrinae</name>
    <dbReference type="NCBI Taxonomy" id="592377"/>
    <lineage>
        <taxon>Bacteria</taxon>
        <taxon>Bacillati</taxon>
        <taxon>Actinomycetota</taxon>
        <taxon>Actinomycetes</taxon>
        <taxon>Micrococcales</taxon>
        <taxon>Micrococcaceae</taxon>
        <taxon>Kocuria</taxon>
    </lineage>
</organism>
<reference evidence="8" key="1">
    <citation type="journal article" date="2019" name="Int. J. Syst. Evol. Microbiol.">
        <title>The Global Catalogue of Microorganisms (GCM) 10K type strain sequencing project: providing services to taxonomists for standard genome sequencing and annotation.</title>
        <authorList>
            <consortium name="The Broad Institute Genomics Platform"/>
            <consortium name="The Broad Institute Genome Sequencing Center for Infectious Disease"/>
            <person name="Wu L."/>
            <person name="Ma J."/>
        </authorList>
    </citation>
    <scope>NUCLEOTIDE SEQUENCE [LARGE SCALE GENOMIC DNA]</scope>
    <source>
        <strain evidence="8">JCM 15914</strain>
    </source>
</reference>
<dbReference type="Gene3D" id="3.40.50.150">
    <property type="entry name" value="Vaccinia Virus protein VP39"/>
    <property type="match status" value="1"/>
</dbReference>
<dbReference type="Pfam" id="PF23186">
    <property type="entry name" value="DUF7059"/>
    <property type="match status" value="1"/>
</dbReference>
<dbReference type="InterPro" id="IPR029063">
    <property type="entry name" value="SAM-dependent_MTases_sf"/>
</dbReference>
<keyword evidence="2 7" id="KW-0489">Methyltransferase</keyword>
<evidence type="ECO:0000256" key="2">
    <source>
        <dbReference type="ARBA" id="ARBA00022603"/>
    </source>
</evidence>
<dbReference type="GO" id="GO:0008168">
    <property type="term" value="F:methyltransferase activity"/>
    <property type="evidence" value="ECO:0007669"/>
    <property type="project" value="UniProtKB-KW"/>
</dbReference>
<dbReference type="GO" id="GO:0032259">
    <property type="term" value="P:methylation"/>
    <property type="evidence" value="ECO:0007669"/>
    <property type="project" value="UniProtKB-KW"/>
</dbReference>
<keyword evidence="8" id="KW-1185">Reference proteome</keyword>
<evidence type="ECO:0000256" key="3">
    <source>
        <dbReference type="ARBA" id="ARBA00022679"/>
    </source>
</evidence>
<dbReference type="Proteomes" id="UP001500166">
    <property type="component" value="Unassembled WGS sequence"/>
</dbReference>
<dbReference type="SUPFAM" id="SSF53335">
    <property type="entry name" value="S-adenosyl-L-methionine-dependent methyltransferases"/>
    <property type="match status" value="1"/>
</dbReference>
<evidence type="ECO:0000256" key="4">
    <source>
        <dbReference type="ARBA" id="ARBA00022691"/>
    </source>
</evidence>
<keyword evidence="4" id="KW-0949">S-adenosyl-L-methionine</keyword>
<dbReference type="InterPro" id="IPR055487">
    <property type="entry name" value="DUF7059"/>
</dbReference>
<evidence type="ECO:0000259" key="6">
    <source>
        <dbReference type="Pfam" id="PF23186"/>
    </source>
</evidence>
<dbReference type="CDD" id="cd02440">
    <property type="entry name" value="AdoMet_MTases"/>
    <property type="match status" value="1"/>
</dbReference>
<evidence type="ECO:0000313" key="8">
    <source>
        <dbReference type="Proteomes" id="UP001500166"/>
    </source>
</evidence>
<dbReference type="PANTHER" id="PTHR45875">
    <property type="entry name" value="METHYLTRANSFERASE N6AMT1"/>
    <property type="match status" value="1"/>
</dbReference>
<dbReference type="InterPro" id="IPR007848">
    <property type="entry name" value="Small_mtfrase_dom"/>
</dbReference>
<name>A0ABP5JQZ1_9MICC</name>
<comment type="caution">
    <text evidence="7">The sequence shown here is derived from an EMBL/GenBank/DDBJ whole genome shotgun (WGS) entry which is preliminary data.</text>
</comment>
<protein>
    <submittedName>
        <fullName evidence="7">Class I SAM-dependent methyltransferase</fullName>
    </submittedName>
</protein>
<dbReference type="InterPro" id="IPR052190">
    <property type="entry name" value="Euk-Arch_PrmC-MTase"/>
</dbReference>
<dbReference type="PROSITE" id="PS00092">
    <property type="entry name" value="N6_MTASE"/>
    <property type="match status" value="1"/>
</dbReference>
<evidence type="ECO:0000256" key="1">
    <source>
        <dbReference type="ARBA" id="ARBA00006149"/>
    </source>
</evidence>
<evidence type="ECO:0000259" key="5">
    <source>
        <dbReference type="Pfam" id="PF05175"/>
    </source>
</evidence>
<sequence length="581" mass="62880">MTDLPAAAPFSAVADSPRSQDPQLVLDLHGDLVNSNFTVDGVTDLLGERAMDAWLREQPVPARVALYRAGETQPRLATVIALFLLGDAVPAADVDAALPTVGAAGLARLGLLEDRASAARTFSAANISANNNRADGHGAVNRGPESNGAANMDLVRASVDLRPYSTDVAGELYVVSDLGAFQRPGVLRRDHVLGIGGASLTLVRSTERREVNTALDVGTGCGIQTFHLLSHARHVTATDLSDRALATTRFNVLLNARALDLDPFDLEARVTLVQGSLLEPVAGQEFDLVVSNPPFVITPRRSDETDEERFTYRDGGMAGDRLVSELITALPTVLAPGGTAHLLANWEIPDTPEADPEKTWSERVAQWIAPGTGAWVIQREIQDVCEYAETWLRDASQQRDLEAYEAAYRDYVADFTSRRVGWVGFGMVRLSRPETGRQEAEPLQIFEHIDHPIQQPIAATLAEEWLRGEVLYRGEAASGVVGDDAWQDKHYDVAQDVTEERHSRPGAEDPALILLRQGGGLRRTVVLSSEAAGFVGVCDGELTARQILTALGSLLGWEDGPSEQLLREIRALITHGLLVEV</sequence>
<evidence type="ECO:0000313" key="7">
    <source>
        <dbReference type="EMBL" id="GAA2120177.1"/>
    </source>
</evidence>
<comment type="similarity">
    <text evidence="1">Belongs to the eukaryotic/archaeal PrmC-related family.</text>
</comment>
<dbReference type="EMBL" id="BAAAQA010000022">
    <property type="protein sequence ID" value="GAA2120177.1"/>
    <property type="molecule type" value="Genomic_DNA"/>
</dbReference>
<feature type="domain" description="Methyltransferase small" evidence="5">
    <location>
        <begin position="198"/>
        <end position="298"/>
    </location>
</feature>
<dbReference type="InterPro" id="IPR002052">
    <property type="entry name" value="DNA_methylase_N6_adenine_CS"/>
</dbReference>
<dbReference type="Pfam" id="PF05175">
    <property type="entry name" value="MTS"/>
    <property type="match status" value="1"/>
</dbReference>
<gene>
    <name evidence="7" type="ORF">GCM10009824_21640</name>
</gene>
<dbReference type="PANTHER" id="PTHR45875:SF1">
    <property type="entry name" value="METHYLTRANSFERASE N6AMT1"/>
    <property type="match status" value="1"/>
</dbReference>